<protein>
    <recommendedName>
        <fullName evidence="7">UDP-3-O-acylglucosamine N-acyltransferase</fullName>
        <ecNumber evidence="7">2.3.1.191</ecNumber>
    </recommendedName>
</protein>
<keyword evidence="4 7" id="KW-0677">Repeat</keyword>
<dbReference type="EC" id="2.3.1.191" evidence="7"/>
<comment type="caution">
    <text evidence="9">The sequence shown here is derived from an EMBL/GenBank/DDBJ whole genome shotgun (WGS) entry which is preliminary data.</text>
</comment>
<reference evidence="9 10" key="1">
    <citation type="submission" date="2017-02" db="EMBL/GenBank/DDBJ databases">
        <title>Draft genome sequence of Moraxella lincolnii CCUG 9405T type strain.</title>
        <authorList>
            <person name="Salva-Serra F."/>
            <person name="Engstrom-Jakobsson H."/>
            <person name="Thorell K."/>
            <person name="Jaen-Luchoro D."/>
            <person name="Gonzales-Siles L."/>
            <person name="Karlsson R."/>
            <person name="Yazdan S."/>
            <person name="Boulund F."/>
            <person name="Johnning A."/>
            <person name="Engstrand L."/>
            <person name="Kristiansson E."/>
            <person name="Moore E."/>
        </authorList>
    </citation>
    <scope>NUCLEOTIDE SEQUENCE [LARGE SCALE GENOMIC DNA]</scope>
    <source>
        <strain evidence="9 10">CCUG 9405</strain>
    </source>
</reference>
<dbReference type="AlphaFoldDB" id="A0A1T0CHT8"/>
<evidence type="ECO:0000313" key="10">
    <source>
        <dbReference type="Proteomes" id="UP000191094"/>
    </source>
</evidence>
<dbReference type="STRING" id="90241.B0682_04330"/>
<accession>A0A1T0CHT8</accession>
<dbReference type="UniPathway" id="UPA00973"/>
<evidence type="ECO:0000313" key="9">
    <source>
        <dbReference type="EMBL" id="OOS21839.1"/>
    </source>
</evidence>
<comment type="pathway">
    <text evidence="7">Bacterial outer membrane biogenesis; LPS lipid A biosynthesis.</text>
</comment>
<dbReference type="EMBL" id="MUYT01000004">
    <property type="protein sequence ID" value="OOS21839.1"/>
    <property type="molecule type" value="Genomic_DNA"/>
</dbReference>
<dbReference type="NCBIfam" id="NF002060">
    <property type="entry name" value="PRK00892.1"/>
    <property type="match status" value="1"/>
</dbReference>
<dbReference type="PANTHER" id="PTHR43378">
    <property type="entry name" value="UDP-3-O-ACYLGLUCOSAMINE N-ACYLTRANSFERASE"/>
    <property type="match status" value="1"/>
</dbReference>
<keyword evidence="10" id="KW-1185">Reference proteome</keyword>
<dbReference type="GO" id="GO:0016410">
    <property type="term" value="F:N-acyltransferase activity"/>
    <property type="evidence" value="ECO:0007669"/>
    <property type="project" value="InterPro"/>
</dbReference>
<dbReference type="InterPro" id="IPR011004">
    <property type="entry name" value="Trimer_LpxA-like_sf"/>
</dbReference>
<keyword evidence="3 7" id="KW-0808">Transferase</keyword>
<evidence type="ECO:0000256" key="7">
    <source>
        <dbReference type="HAMAP-Rule" id="MF_00523"/>
    </source>
</evidence>
<comment type="function">
    <text evidence="7">Catalyzes the N-acylation of UDP-3-O-acylglucosamine using 3-hydroxyacyl-ACP as the acyl donor. Is involved in the biosynthesis of lipid A, a phosphorylated glycolipid that anchors the lipopolysaccharide to the outer membrane of the cell.</text>
</comment>
<dbReference type="CDD" id="cd03352">
    <property type="entry name" value="LbH_LpxD"/>
    <property type="match status" value="1"/>
</dbReference>
<gene>
    <name evidence="7" type="primary">lpxD</name>
    <name evidence="9" type="ORF">B0682_04330</name>
</gene>
<evidence type="ECO:0000256" key="3">
    <source>
        <dbReference type="ARBA" id="ARBA00022679"/>
    </source>
</evidence>
<organism evidence="9 10">
    <name type="scientific">Lwoffella lincolnii</name>
    <dbReference type="NCBI Taxonomy" id="90241"/>
    <lineage>
        <taxon>Bacteria</taxon>
        <taxon>Pseudomonadati</taxon>
        <taxon>Pseudomonadota</taxon>
        <taxon>Gammaproteobacteria</taxon>
        <taxon>Moraxellales</taxon>
        <taxon>Moraxellaceae</taxon>
        <taxon>Lwoffella</taxon>
    </lineage>
</organism>
<comment type="subunit">
    <text evidence="7">Homotrimer.</text>
</comment>
<evidence type="ECO:0000256" key="1">
    <source>
        <dbReference type="ARBA" id="ARBA00022516"/>
    </source>
</evidence>
<keyword evidence="5 7" id="KW-0443">Lipid metabolism</keyword>
<dbReference type="InterPro" id="IPR020573">
    <property type="entry name" value="UDP_GlcNAc_AcTrfase_non-rep"/>
</dbReference>
<evidence type="ECO:0000259" key="8">
    <source>
        <dbReference type="Pfam" id="PF04613"/>
    </source>
</evidence>
<dbReference type="Pfam" id="PF04613">
    <property type="entry name" value="LpxD"/>
    <property type="match status" value="1"/>
</dbReference>
<feature type="active site" description="Proton acceptor" evidence="7">
    <location>
        <position position="295"/>
    </location>
</feature>
<evidence type="ECO:0000256" key="4">
    <source>
        <dbReference type="ARBA" id="ARBA00022737"/>
    </source>
</evidence>
<dbReference type="HAMAP" id="MF_00523">
    <property type="entry name" value="LpxD"/>
    <property type="match status" value="1"/>
</dbReference>
<dbReference type="InterPro" id="IPR007691">
    <property type="entry name" value="LpxD"/>
</dbReference>
<sequence>MSQFNQSANQSINSVCSISVRQLIAVIEQRQVVTNKGRLDANALDTCVQALASLDKADVTDLSFVNDEYHAKWLPKSKAGVIITSIKHADAAPDTAVLIEVNSPYLAYASCSQLFDADNPVTTFAWLSDSDMTADTDNDKPQPSPIIHPTAYVDTSAKLGNGVWVGAHCFVDKDCQIGDGSYLQAGVVMEMGSVLGKNCRIMANVVIHHHCQLGDDVHIHAGAVIGSAGFGYAPYQHKEKSQSPQHRWQAIAQVGQVQIGHRVRIGANTCIDRGAIDNTVIADDVIIDNLVQIAHNVHIGQATAIAANTAIAGSTHIGQRCIIAGAVGISGHLSITDDVIISAMTMVTKSIDKPGRYSSGIPVMPTAEWRRAVVGFRQSGRK</sequence>
<keyword evidence="1 7" id="KW-0444">Lipid biosynthesis</keyword>
<keyword evidence="6 7" id="KW-0012">Acyltransferase</keyword>
<feature type="domain" description="UDP-3-O-[3-hydroxymyristoyl] glucosamine N-acyltransferase non-repeat region" evidence="8">
    <location>
        <begin position="47"/>
        <end position="114"/>
    </location>
</feature>
<dbReference type="SUPFAM" id="SSF51161">
    <property type="entry name" value="Trimeric LpxA-like enzymes"/>
    <property type="match status" value="1"/>
</dbReference>
<dbReference type="InterPro" id="IPR001451">
    <property type="entry name" value="Hexapep"/>
</dbReference>
<comment type="similarity">
    <text evidence="7">Belongs to the transferase hexapeptide repeat family. LpxD subfamily.</text>
</comment>
<dbReference type="Gene3D" id="2.160.10.10">
    <property type="entry name" value="Hexapeptide repeat proteins"/>
    <property type="match status" value="1"/>
</dbReference>
<evidence type="ECO:0000256" key="5">
    <source>
        <dbReference type="ARBA" id="ARBA00023098"/>
    </source>
</evidence>
<dbReference type="Pfam" id="PF00132">
    <property type="entry name" value="Hexapep"/>
    <property type="match status" value="2"/>
</dbReference>
<keyword evidence="2 7" id="KW-0441">Lipid A biosynthesis</keyword>
<dbReference type="OrthoDB" id="9784739at2"/>
<dbReference type="PANTHER" id="PTHR43378:SF2">
    <property type="entry name" value="UDP-3-O-ACYLGLUCOSAMINE N-ACYLTRANSFERASE 1, MITOCHONDRIAL-RELATED"/>
    <property type="match status" value="1"/>
</dbReference>
<dbReference type="NCBIfam" id="TIGR01853">
    <property type="entry name" value="lipid_A_lpxD"/>
    <property type="match status" value="1"/>
</dbReference>
<evidence type="ECO:0000256" key="6">
    <source>
        <dbReference type="ARBA" id="ARBA00023315"/>
    </source>
</evidence>
<proteinExistence type="inferred from homology"/>
<dbReference type="RefSeq" id="WP_078306828.1">
    <property type="nucleotide sequence ID" value="NZ_CP174475.1"/>
</dbReference>
<dbReference type="Proteomes" id="UP000191094">
    <property type="component" value="Unassembled WGS sequence"/>
</dbReference>
<comment type="catalytic activity">
    <reaction evidence="7">
        <text>a UDP-3-O-[(3R)-3-hydroxyacyl]-alpha-D-glucosamine + a (3R)-hydroxyacyl-[ACP] = a UDP-2-N,3-O-bis[(3R)-3-hydroxyacyl]-alpha-D-glucosamine + holo-[ACP] + H(+)</text>
        <dbReference type="Rhea" id="RHEA:53836"/>
        <dbReference type="Rhea" id="RHEA-COMP:9685"/>
        <dbReference type="Rhea" id="RHEA-COMP:9945"/>
        <dbReference type="ChEBI" id="CHEBI:15378"/>
        <dbReference type="ChEBI" id="CHEBI:64479"/>
        <dbReference type="ChEBI" id="CHEBI:78827"/>
        <dbReference type="ChEBI" id="CHEBI:137740"/>
        <dbReference type="ChEBI" id="CHEBI:137748"/>
        <dbReference type="EC" id="2.3.1.191"/>
    </reaction>
</comment>
<name>A0A1T0CHT8_9GAMM</name>
<dbReference type="GO" id="GO:0009245">
    <property type="term" value="P:lipid A biosynthetic process"/>
    <property type="evidence" value="ECO:0007669"/>
    <property type="project" value="UniProtKB-UniRule"/>
</dbReference>
<dbReference type="GO" id="GO:0016020">
    <property type="term" value="C:membrane"/>
    <property type="evidence" value="ECO:0007669"/>
    <property type="project" value="GOC"/>
</dbReference>
<evidence type="ECO:0000256" key="2">
    <source>
        <dbReference type="ARBA" id="ARBA00022556"/>
    </source>
</evidence>
<dbReference type="GO" id="GO:0103118">
    <property type="term" value="F:UDP-3-O-[(3R)-3-hydroxyacyl]-glucosamine N-acyltransferase activity"/>
    <property type="evidence" value="ECO:0007669"/>
    <property type="project" value="UniProtKB-EC"/>
</dbReference>
<dbReference type="Gene3D" id="3.40.1390.10">
    <property type="entry name" value="MurE/MurF, N-terminal domain"/>
    <property type="match status" value="1"/>
</dbReference>